<protein>
    <submittedName>
        <fullName evidence="1">Uncharacterized protein</fullName>
    </submittedName>
</protein>
<evidence type="ECO:0000313" key="2">
    <source>
        <dbReference type="Proteomes" id="UP000230886"/>
    </source>
</evidence>
<organism evidence="1 2">
    <name type="scientific">Rhodococcus qingshengii</name>
    <dbReference type="NCBI Taxonomy" id="334542"/>
    <lineage>
        <taxon>Bacteria</taxon>
        <taxon>Bacillati</taxon>
        <taxon>Actinomycetota</taxon>
        <taxon>Actinomycetes</taxon>
        <taxon>Mycobacteriales</taxon>
        <taxon>Nocardiaceae</taxon>
        <taxon>Rhodococcus</taxon>
        <taxon>Rhodococcus erythropolis group</taxon>
    </lineage>
</organism>
<dbReference type="AlphaFoldDB" id="A0A1C4FAW2"/>
<dbReference type="Proteomes" id="UP000230886">
    <property type="component" value="Unassembled WGS sequence"/>
</dbReference>
<accession>A0A1C4FAW2</accession>
<dbReference type="RefSeq" id="WP_050656767.1">
    <property type="nucleotide sequence ID" value="NZ_JBIWCD010000001.1"/>
</dbReference>
<gene>
    <name evidence="1" type="ORF">CHR55_02740</name>
</gene>
<reference evidence="1 2" key="1">
    <citation type="submission" date="2017-07" db="EMBL/GenBank/DDBJ databases">
        <title>Draft sequence of Rhodococcus enclensis 23b-28.</title>
        <authorList>
            <person name="Besaury L."/>
            <person name="Sancelme M."/>
            <person name="Amato P."/>
            <person name="Lallement A."/>
            <person name="Delort A.-M."/>
        </authorList>
    </citation>
    <scope>NUCLEOTIDE SEQUENCE [LARGE SCALE GENOMIC DNA]</scope>
    <source>
        <strain evidence="1 2">23b-28</strain>
    </source>
</reference>
<proteinExistence type="predicted"/>
<name>A0A1C4FAW2_RHOSG</name>
<dbReference type="EMBL" id="NOVD01000001">
    <property type="protein sequence ID" value="PCK29311.1"/>
    <property type="molecule type" value="Genomic_DNA"/>
</dbReference>
<sequence>MRIGEFTLSCGLMVNALRSIGLALDSVADALSNPHHINFFIELHRRSMPARHWVGLEHEIRQLASPERFVDSGARRTVRDIRNIRRRSDLGAEAPQIAMIEQANGDGLKLVHGRIRQVGVRADDGTPEAIGS</sequence>
<dbReference type="KEGG" id="rqi:C1M55_30740"/>
<comment type="caution">
    <text evidence="1">The sequence shown here is derived from an EMBL/GenBank/DDBJ whole genome shotgun (WGS) entry which is preliminary data.</text>
</comment>
<evidence type="ECO:0000313" key="1">
    <source>
        <dbReference type="EMBL" id="PCK29311.1"/>
    </source>
</evidence>